<sequence>MGFFVGVIVYLAMNCVCAVKSITTTNRSLVKKEEEIFRSIYIHQLKFKICIDLFNVLTCSCFSWSESQIQVAAH</sequence>
<dbReference type="Proteomes" id="UP000238479">
    <property type="component" value="Chromosome 5"/>
</dbReference>
<dbReference type="EMBL" id="PDCK01000043">
    <property type="protein sequence ID" value="PRQ35151.1"/>
    <property type="molecule type" value="Genomic_DNA"/>
</dbReference>
<name>A0A2P6QLU4_ROSCH</name>
<evidence type="ECO:0000313" key="2">
    <source>
        <dbReference type="EMBL" id="PRQ35151.1"/>
    </source>
</evidence>
<accession>A0A2P6QLU4</accession>
<keyword evidence="3" id="KW-1185">Reference proteome</keyword>
<keyword evidence="1" id="KW-0732">Signal</keyword>
<proteinExistence type="predicted"/>
<dbReference type="AlphaFoldDB" id="A0A2P6QLU4"/>
<evidence type="ECO:0000313" key="3">
    <source>
        <dbReference type="Proteomes" id="UP000238479"/>
    </source>
</evidence>
<evidence type="ECO:0008006" key="4">
    <source>
        <dbReference type="Google" id="ProtNLM"/>
    </source>
</evidence>
<organism evidence="2 3">
    <name type="scientific">Rosa chinensis</name>
    <name type="common">China rose</name>
    <dbReference type="NCBI Taxonomy" id="74649"/>
    <lineage>
        <taxon>Eukaryota</taxon>
        <taxon>Viridiplantae</taxon>
        <taxon>Streptophyta</taxon>
        <taxon>Embryophyta</taxon>
        <taxon>Tracheophyta</taxon>
        <taxon>Spermatophyta</taxon>
        <taxon>Magnoliopsida</taxon>
        <taxon>eudicotyledons</taxon>
        <taxon>Gunneridae</taxon>
        <taxon>Pentapetalae</taxon>
        <taxon>rosids</taxon>
        <taxon>fabids</taxon>
        <taxon>Rosales</taxon>
        <taxon>Rosaceae</taxon>
        <taxon>Rosoideae</taxon>
        <taxon>Rosoideae incertae sedis</taxon>
        <taxon>Rosa</taxon>
    </lineage>
</organism>
<protein>
    <recommendedName>
        <fullName evidence="4">Secreted protein</fullName>
    </recommendedName>
</protein>
<feature type="signal peptide" evidence="1">
    <location>
        <begin position="1"/>
        <end position="18"/>
    </location>
</feature>
<gene>
    <name evidence="2" type="ORF">RchiOBHm_Chr5g0076881</name>
</gene>
<feature type="chain" id="PRO_5015190803" description="Secreted protein" evidence="1">
    <location>
        <begin position="19"/>
        <end position="74"/>
    </location>
</feature>
<comment type="caution">
    <text evidence="2">The sequence shown here is derived from an EMBL/GenBank/DDBJ whole genome shotgun (WGS) entry which is preliminary data.</text>
</comment>
<dbReference type="Gramene" id="PRQ35151">
    <property type="protein sequence ID" value="PRQ35151"/>
    <property type="gene ID" value="RchiOBHm_Chr5g0076881"/>
</dbReference>
<reference evidence="2 3" key="1">
    <citation type="journal article" date="2018" name="Nat. Genet.">
        <title>The Rosa genome provides new insights in the design of modern roses.</title>
        <authorList>
            <person name="Bendahmane M."/>
        </authorList>
    </citation>
    <scope>NUCLEOTIDE SEQUENCE [LARGE SCALE GENOMIC DNA]</scope>
    <source>
        <strain evidence="3">cv. Old Blush</strain>
    </source>
</reference>
<evidence type="ECO:0000256" key="1">
    <source>
        <dbReference type="SAM" id="SignalP"/>
    </source>
</evidence>